<keyword evidence="2" id="KW-0813">Transport</keyword>
<evidence type="ECO:0000259" key="8">
    <source>
        <dbReference type="Pfam" id="PF00324"/>
    </source>
</evidence>
<sequence>MRHDHIVKQRVQHRKEKNIKKGKKPHLTWRQLTMIGIGSVIGAGYFLGTGLSISTAGPAILLVYLIGGLTAFLVFCSLAEMTVNIDTPGSFRGYAKMAFGHCAGFTIGWMYWLSGILVIASELVALSTFTQYWFPSIPLWIFSIIYAALGFLINIMGLSNFSKIESIFALIKMTTLIAFTVFGALLLFNVITPQEIDTSTSQVFESFMPNGVIGMWSSLVFVLFTFAGVAFMGVASSELKHKRDIPKAGIAMFTLLLAFYTIPLFFIFVMVPWTEINDSNSPFVTALSAFNIPYIDSIFNIIIISAAFSTMVGAIFSITKVLVSLANDNDAPKILAVINKRGVATKALLLSALVLIVTVVLVFLLPDTIYEYVTTSAGVILIINWIVIIASQFKLRPTYKDNDTFKAFCFPYDSYLALCLIFIALTGALVERNQRIGVFMSIGFILIILLCYRFIYRKKGGGSPK</sequence>
<evidence type="ECO:0000313" key="10">
    <source>
        <dbReference type="Proteomes" id="UP000005707"/>
    </source>
</evidence>
<evidence type="ECO:0000256" key="1">
    <source>
        <dbReference type="ARBA" id="ARBA00004141"/>
    </source>
</evidence>
<gene>
    <name evidence="9" type="ORF">HLPCO_002161</name>
</gene>
<dbReference type="EMBL" id="AFNU02000007">
    <property type="protein sequence ID" value="ERJ11921.1"/>
    <property type="molecule type" value="Genomic_DNA"/>
</dbReference>
<feature type="transmembrane region" description="Helical" evidence="7">
    <location>
        <begin position="27"/>
        <end position="47"/>
    </location>
</feature>
<dbReference type="GO" id="GO:0006865">
    <property type="term" value="P:amino acid transport"/>
    <property type="evidence" value="ECO:0007669"/>
    <property type="project" value="UniProtKB-KW"/>
</dbReference>
<evidence type="ECO:0000256" key="7">
    <source>
        <dbReference type="SAM" id="Phobius"/>
    </source>
</evidence>
<dbReference type="GO" id="GO:0016020">
    <property type="term" value="C:membrane"/>
    <property type="evidence" value="ECO:0007669"/>
    <property type="project" value="UniProtKB-SubCell"/>
</dbReference>
<feature type="transmembrane region" description="Helical" evidence="7">
    <location>
        <begin position="132"/>
        <end position="155"/>
    </location>
</feature>
<feature type="transmembrane region" description="Helical" evidence="7">
    <location>
        <begin position="167"/>
        <end position="191"/>
    </location>
</feature>
<feature type="transmembrane region" description="Helical" evidence="7">
    <location>
        <begin position="298"/>
        <end position="326"/>
    </location>
</feature>
<evidence type="ECO:0000256" key="5">
    <source>
        <dbReference type="ARBA" id="ARBA00022989"/>
    </source>
</evidence>
<dbReference type="InParanoid" id="U2EAT1"/>
<reference evidence="9 10" key="2">
    <citation type="journal article" date="2013" name="PLoS ONE">
        <title>INDIGO - INtegrated Data Warehouse of MIcrobial GenOmes with Examples from the Red Sea Extremophiles.</title>
        <authorList>
            <person name="Alam I."/>
            <person name="Antunes A."/>
            <person name="Kamau A.A."/>
            <person name="Ba Alawi W."/>
            <person name="Kalkatawi M."/>
            <person name="Stingl U."/>
            <person name="Bajic V.B."/>
        </authorList>
    </citation>
    <scope>NUCLEOTIDE SEQUENCE [LARGE SCALE GENOMIC DNA]</scope>
    <source>
        <strain evidence="9 10">SSD-17B</strain>
    </source>
</reference>
<dbReference type="AlphaFoldDB" id="U2EAT1"/>
<evidence type="ECO:0000256" key="4">
    <source>
        <dbReference type="ARBA" id="ARBA00022970"/>
    </source>
</evidence>
<keyword evidence="10" id="KW-1185">Reference proteome</keyword>
<dbReference type="PANTHER" id="PTHR43495">
    <property type="entry name" value="GABA PERMEASE"/>
    <property type="match status" value="1"/>
</dbReference>
<organism evidence="9 10">
    <name type="scientific">Haloplasma contractile SSD-17B</name>
    <dbReference type="NCBI Taxonomy" id="1033810"/>
    <lineage>
        <taxon>Bacteria</taxon>
        <taxon>Bacillati</taxon>
        <taxon>Mycoplasmatota</taxon>
        <taxon>Mollicutes</taxon>
        <taxon>Haloplasmatales</taxon>
        <taxon>Haloplasmataceae</taxon>
        <taxon>Haloplasma</taxon>
    </lineage>
</organism>
<proteinExistence type="predicted"/>
<protein>
    <submittedName>
        <fullName evidence="9">Amino acid permease protein</fullName>
    </submittedName>
</protein>
<dbReference type="PANTHER" id="PTHR43495:SF5">
    <property type="entry name" value="GAMMA-AMINOBUTYRIC ACID PERMEASE"/>
    <property type="match status" value="1"/>
</dbReference>
<feature type="transmembrane region" description="Helical" evidence="7">
    <location>
        <begin position="412"/>
        <end position="430"/>
    </location>
</feature>
<dbReference type="STRING" id="1033810.HLPCO_002161"/>
<comment type="subcellular location">
    <subcellularLocation>
        <location evidence="1">Membrane</location>
        <topology evidence="1">Multi-pass membrane protein</topology>
    </subcellularLocation>
</comment>
<keyword evidence="6 7" id="KW-0472">Membrane</keyword>
<feature type="transmembrane region" description="Helical" evidence="7">
    <location>
        <begin position="248"/>
        <end position="273"/>
    </location>
</feature>
<feature type="transmembrane region" description="Helical" evidence="7">
    <location>
        <begin position="347"/>
        <end position="366"/>
    </location>
</feature>
<evidence type="ECO:0000256" key="2">
    <source>
        <dbReference type="ARBA" id="ARBA00022448"/>
    </source>
</evidence>
<feature type="transmembrane region" description="Helical" evidence="7">
    <location>
        <begin position="436"/>
        <end position="455"/>
    </location>
</feature>
<dbReference type="Pfam" id="PF00324">
    <property type="entry name" value="AA_permease"/>
    <property type="match status" value="1"/>
</dbReference>
<keyword evidence="4" id="KW-0029">Amino-acid transport</keyword>
<evidence type="ECO:0000256" key="3">
    <source>
        <dbReference type="ARBA" id="ARBA00022692"/>
    </source>
</evidence>
<dbReference type="FunCoup" id="U2EAT1">
    <property type="interactions" value="7"/>
</dbReference>
<comment type="caution">
    <text evidence="9">The sequence shown here is derived from an EMBL/GenBank/DDBJ whole genome shotgun (WGS) entry which is preliminary data.</text>
</comment>
<evidence type="ECO:0000256" key="6">
    <source>
        <dbReference type="ARBA" id="ARBA00023136"/>
    </source>
</evidence>
<feature type="transmembrane region" description="Helical" evidence="7">
    <location>
        <begin position="98"/>
        <end position="120"/>
    </location>
</feature>
<feature type="domain" description="Amino acid permease/ SLC12A" evidence="8">
    <location>
        <begin position="32"/>
        <end position="456"/>
    </location>
</feature>
<accession>U2EAT1</accession>
<evidence type="ECO:0000313" key="9">
    <source>
        <dbReference type="EMBL" id="ERJ11921.1"/>
    </source>
</evidence>
<feature type="transmembrane region" description="Helical" evidence="7">
    <location>
        <begin position="211"/>
        <end position="236"/>
    </location>
</feature>
<feature type="transmembrane region" description="Helical" evidence="7">
    <location>
        <begin position="59"/>
        <end position="78"/>
    </location>
</feature>
<dbReference type="InterPro" id="IPR004841">
    <property type="entry name" value="AA-permease/SLC12A_dom"/>
</dbReference>
<dbReference type="Gene3D" id="1.20.1740.10">
    <property type="entry name" value="Amino acid/polyamine transporter I"/>
    <property type="match status" value="1"/>
</dbReference>
<name>U2EAT1_9MOLU</name>
<keyword evidence="5 7" id="KW-1133">Transmembrane helix</keyword>
<dbReference type="PIRSF" id="PIRSF006060">
    <property type="entry name" value="AA_transporter"/>
    <property type="match status" value="1"/>
</dbReference>
<dbReference type="OrthoDB" id="9780162at2"/>
<dbReference type="eggNOG" id="COG1113">
    <property type="taxonomic scope" value="Bacteria"/>
</dbReference>
<keyword evidence="3 7" id="KW-0812">Transmembrane</keyword>
<dbReference type="GO" id="GO:0055085">
    <property type="term" value="P:transmembrane transport"/>
    <property type="evidence" value="ECO:0007669"/>
    <property type="project" value="InterPro"/>
</dbReference>
<dbReference type="Proteomes" id="UP000005707">
    <property type="component" value="Unassembled WGS sequence"/>
</dbReference>
<feature type="transmembrane region" description="Helical" evidence="7">
    <location>
        <begin position="372"/>
        <end position="391"/>
    </location>
</feature>
<dbReference type="RefSeq" id="WP_008827422.1">
    <property type="nucleotide sequence ID" value="NZ_AFNU02000007.1"/>
</dbReference>
<reference evidence="9 10" key="1">
    <citation type="journal article" date="2011" name="J. Bacteriol.">
        <title>Genome sequence of Haloplasma contractile, an unusual contractile bacterium from a deep-sea anoxic brine lake.</title>
        <authorList>
            <person name="Antunes A."/>
            <person name="Alam I."/>
            <person name="El Dorry H."/>
            <person name="Siam R."/>
            <person name="Robertson A."/>
            <person name="Bajic V.B."/>
            <person name="Stingl U."/>
        </authorList>
    </citation>
    <scope>NUCLEOTIDE SEQUENCE [LARGE SCALE GENOMIC DNA]</scope>
    <source>
        <strain evidence="9 10">SSD-17B</strain>
    </source>
</reference>